<feature type="domain" description="HMG box" evidence="6">
    <location>
        <begin position="137"/>
        <end position="206"/>
    </location>
</feature>
<dbReference type="AlphaFoldDB" id="A0A7S3FMK7"/>
<reference evidence="7" key="1">
    <citation type="submission" date="2021-01" db="EMBL/GenBank/DDBJ databases">
        <authorList>
            <person name="Corre E."/>
            <person name="Pelletier E."/>
            <person name="Niang G."/>
            <person name="Scheremetjew M."/>
            <person name="Finn R."/>
            <person name="Kale V."/>
            <person name="Holt S."/>
            <person name="Cochrane G."/>
            <person name="Meng A."/>
            <person name="Brown T."/>
            <person name="Cohen L."/>
        </authorList>
    </citation>
    <scope>NUCLEOTIDE SEQUENCE</scope>
    <source>
        <strain evidence="7">RCC1871</strain>
    </source>
</reference>
<evidence type="ECO:0000313" key="8">
    <source>
        <dbReference type="EMBL" id="WZN65459.1"/>
    </source>
</evidence>
<dbReference type="GO" id="GO:0003677">
    <property type="term" value="F:DNA binding"/>
    <property type="evidence" value="ECO:0007669"/>
    <property type="project" value="UniProtKB-UniRule"/>
</dbReference>
<reference evidence="8 9" key="2">
    <citation type="submission" date="2024-03" db="EMBL/GenBank/DDBJ databases">
        <title>Complete genome sequence of the green alga Chloropicon roscoffensis RCC1871.</title>
        <authorList>
            <person name="Lemieux C."/>
            <person name="Pombert J.-F."/>
            <person name="Otis C."/>
            <person name="Turmel M."/>
        </authorList>
    </citation>
    <scope>NUCLEOTIDE SEQUENCE [LARGE SCALE GENOMIC DNA]</scope>
    <source>
        <strain evidence="8 9">RCC1871</strain>
    </source>
</reference>
<evidence type="ECO:0000256" key="4">
    <source>
        <dbReference type="PROSITE-ProRule" id="PRU00267"/>
    </source>
</evidence>
<dbReference type="Gene3D" id="1.10.30.10">
    <property type="entry name" value="High mobility group box domain"/>
    <property type="match status" value="2"/>
</dbReference>
<evidence type="ECO:0000256" key="3">
    <source>
        <dbReference type="ARBA" id="ARBA00023242"/>
    </source>
</evidence>
<evidence type="ECO:0000256" key="2">
    <source>
        <dbReference type="ARBA" id="ARBA00023125"/>
    </source>
</evidence>
<proteinExistence type="predicted"/>
<accession>A0A7S3FMK7</accession>
<dbReference type="PANTHER" id="PTHR46261">
    <property type="entry name" value="HIGH MOBILITY GROUP B PROTEIN 4-RELATED"/>
    <property type="match status" value="1"/>
</dbReference>
<evidence type="ECO:0000313" key="7">
    <source>
        <dbReference type="EMBL" id="CAE0187160.1"/>
    </source>
</evidence>
<sequence>MAEQFPMGAYSAFPPYGFSVPGQSMYQMPVNQANTMPGMPGMTGMSGMSMPTPAFQSPHGAMQMTGIPMAATGLPPAQKKTAAKKGAAPKKAAKKKPPKKKKPAKKKPPKKKPVKKVPKPKLTKSGKKKKERDPLAPKRARTAFNFFLDAFREEYKITHPDVKGVVHCTKAGSEKWKTLTPAERTPYEEKAAAAREKYLKAKEEYVNSGGPQKFKLAKGPPRPPTAYFIFLTNFRKERNESGAEPTSIKEISKMAGAKWREMEPTTKIPYEKKAARAKEEYLKLKAMTAEERVVFVGMKNPYAQFL</sequence>
<dbReference type="PANTHER" id="PTHR46261:SF18">
    <property type="entry name" value="DNA-BINDING PROTEIN MNB1B"/>
    <property type="match status" value="1"/>
</dbReference>
<comment type="subcellular location">
    <subcellularLocation>
        <location evidence="1">Nucleus</location>
    </subcellularLocation>
</comment>
<dbReference type="EMBL" id="HBHZ01000277">
    <property type="protein sequence ID" value="CAE0187160.1"/>
    <property type="molecule type" value="Transcribed_RNA"/>
</dbReference>
<dbReference type="GO" id="GO:0005634">
    <property type="term" value="C:nucleus"/>
    <property type="evidence" value="ECO:0007669"/>
    <property type="project" value="UniProtKB-SubCell"/>
</dbReference>
<evidence type="ECO:0000259" key="6">
    <source>
        <dbReference type="PROSITE" id="PS50118"/>
    </source>
</evidence>
<dbReference type="InterPro" id="IPR009071">
    <property type="entry name" value="HMG_box_dom"/>
</dbReference>
<feature type="domain" description="HMG box" evidence="6">
    <location>
        <begin position="220"/>
        <end position="289"/>
    </location>
</feature>
<organism evidence="7">
    <name type="scientific">Chloropicon roscoffensis</name>
    <dbReference type="NCBI Taxonomy" id="1461544"/>
    <lineage>
        <taxon>Eukaryota</taxon>
        <taxon>Viridiplantae</taxon>
        <taxon>Chlorophyta</taxon>
        <taxon>Chloropicophyceae</taxon>
        <taxon>Chloropicales</taxon>
        <taxon>Chloropicaceae</taxon>
        <taxon>Chloropicon</taxon>
    </lineage>
</organism>
<feature type="compositionally biased region" description="Basic residues" evidence="5">
    <location>
        <begin position="81"/>
        <end position="130"/>
    </location>
</feature>
<dbReference type="PROSITE" id="PS50118">
    <property type="entry name" value="HMG_BOX_2"/>
    <property type="match status" value="2"/>
</dbReference>
<keyword evidence="9" id="KW-1185">Reference proteome</keyword>
<dbReference type="InterPro" id="IPR036910">
    <property type="entry name" value="HMG_box_dom_sf"/>
</dbReference>
<protein>
    <submittedName>
        <fullName evidence="8">High mobility group protein</fullName>
    </submittedName>
</protein>
<feature type="DNA-binding region" description="HMG box" evidence="4">
    <location>
        <begin position="220"/>
        <end position="289"/>
    </location>
</feature>
<dbReference type="EMBL" id="CP151512">
    <property type="protein sequence ID" value="WZN65459.1"/>
    <property type="molecule type" value="Genomic_DNA"/>
</dbReference>
<dbReference type="CDD" id="cd00084">
    <property type="entry name" value="HMG-box_SF"/>
    <property type="match status" value="1"/>
</dbReference>
<dbReference type="SUPFAM" id="SSF47095">
    <property type="entry name" value="HMG-box"/>
    <property type="match status" value="2"/>
</dbReference>
<keyword evidence="2 4" id="KW-0238">DNA-binding</keyword>
<feature type="DNA-binding region" description="HMG box" evidence="4">
    <location>
        <begin position="137"/>
        <end position="206"/>
    </location>
</feature>
<evidence type="ECO:0000256" key="1">
    <source>
        <dbReference type="ARBA" id="ARBA00004123"/>
    </source>
</evidence>
<evidence type="ECO:0000313" key="9">
    <source>
        <dbReference type="Proteomes" id="UP001472866"/>
    </source>
</evidence>
<name>A0A7S3FMK7_9CHLO</name>
<gene>
    <name evidence="7" type="ORF">CROS1456_LOCUS226</name>
    <name evidence="8" type="ORF">HKI87_12g70180</name>
</gene>
<dbReference type="Proteomes" id="UP001472866">
    <property type="component" value="Chromosome 12"/>
</dbReference>
<evidence type="ECO:0000256" key="5">
    <source>
        <dbReference type="SAM" id="MobiDB-lite"/>
    </source>
</evidence>
<dbReference type="Pfam" id="PF00505">
    <property type="entry name" value="HMG_box"/>
    <property type="match status" value="2"/>
</dbReference>
<dbReference type="PRINTS" id="PR00886">
    <property type="entry name" value="HIGHMOBLTY12"/>
</dbReference>
<keyword evidence="3 4" id="KW-0539">Nucleus</keyword>
<feature type="region of interest" description="Disordered" evidence="5">
    <location>
        <begin position="66"/>
        <end position="137"/>
    </location>
</feature>
<dbReference type="InterPro" id="IPR031061">
    <property type="entry name" value="HMGB_plant"/>
</dbReference>
<dbReference type="SMART" id="SM00398">
    <property type="entry name" value="HMG"/>
    <property type="match status" value="2"/>
</dbReference>